<organism evidence="6 7">
    <name type="scientific">Shewanella cyperi</name>
    <dbReference type="NCBI Taxonomy" id="2814292"/>
    <lineage>
        <taxon>Bacteria</taxon>
        <taxon>Pseudomonadati</taxon>
        <taxon>Pseudomonadota</taxon>
        <taxon>Gammaproteobacteria</taxon>
        <taxon>Alteromonadales</taxon>
        <taxon>Shewanellaceae</taxon>
        <taxon>Shewanella</taxon>
    </lineage>
</organism>
<evidence type="ECO:0000256" key="4">
    <source>
        <dbReference type="SAM" id="Phobius"/>
    </source>
</evidence>
<dbReference type="KEGG" id="scyp:JYB88_14435"/>
<dbReference type="Pfam" id="PF00313">
    <property type="entry name" value="CSD"/>
    <property type="match status" value="1"/>
</dbReference>
<evidence type="ECO:0000313" key="7">
    <source>
        <dbReference type="Proteomes" id="UP000663281"/>
    </source>
</evidence>
<feature type="transmembrane region" description="Helical" evidence="4">
    <location>
        <begin position="115"/>
        <end position="131"/>
    </location>
</feature>
<dbReference type="InterPro" id="IPR019844">
    <property type="entry name" value="CSD_CS"/>
</dbReference>
<dbReference type="Proteomes" id="UP000663281">
    <property type="component" value="Chromosome"/>
</dbReference>
<name>A0A974XJ86_9GAMM</name>
<evidence type="ECO:0000256" key="3">
    <source>
        <dbReference type="SAM" id="MobiDB-lite"/>
    </source>
</evidence>
<reference evidence="6 7" key="1">
    <citation type="submission" date="2021-03" db="EMBL/GenBank/DDBJ databases">
        <title>Novel species identification of genus Shewanella.</title>
        <authorList>
            <person name="Liu G."/>
            <person name="Zhang Q."/>
        </authorList>
    </citation>
    <scope>NUCLEOTIDE SEQUENCE [LARGE SCALE GENOMIC DNA]</scope>
    <source>
        <strain evidence="6 7">FJAT-53726</strain>
    </source>
</reference>
<dbReference type="SMART" id="SM00357">
    <property type="entry name" value="CSP"/>
    <property type="match status" value="1"/>
</dbReference>
<evidence type="ECO:0000259" key="5">
    <source>
        <dbReference type="PROSITE" id="PS51857"/>
    </source>
</evidence>
<dbReference type="GO" id="GO:0003730">
    <property type="term" value="F:mRNA 3'-UTR binding"/>
    <property type="evidence" value="ECO:0007669"/>
    <property type="project" value="TreeGrafter"/>
</dbReference>
<keyword evidence="4" id="KW-1133">Transmembrane helix</keyword>
<evidence type="ECO:0000256" key="1">
    <source>
        <dbReference type="ARBA" id="ARBA00022553"/>
    </source>
</evidence>
<evidence type="ECO:0000256" key="2">
    <source>
        <dbReference type="RuleBase" id="RU000408"/>
    </source>
</evidence>
<dbReference type="PANTHER" id="PTHR12962">
    <property type="entry name" value="CALCIUM-REGULATED HEAT STABLE PROTEIN CRHSP-24-RELATED"/>
    <property type="match status" value="1"/>
</dbReference>
<dbReference type="InterPro" id="IPR010718">
    <property type="entry name" value="DUF1294"/>
</dbReference>
<keyword evidence="1" id="KW-0597">Phosphoprotein</keyword>
<gene>
    <name evidence="6" type="ORF">JYB88_14435</name>
</gene>
<dbReference type="InterPro" id="IPR012340">
    <property type="entry name" value="NA-bd_OB-fold"/>
</dbReference>
<feature type="transmembrane region" description="Helical" evidence="4">
    <location>
        <begin position="199"/>
        <end position="220"/>
    </location>
</feature>
<dbReference type="Pfam" id="PF06961">
    <property type="entry name" value="DUF1294"/>
    <property type="match status" value="1"/>
</dbReference>
<dbReference type="AlphaFoldDB" id="A0A974XJ86"/>
<dbReference type="GO" id="GO:0005829">
    <property type="term" value="C:cytosol"/>
    <property type="evidence" value="ECO:0007669"/>
    <property type="project" value="UniProtKB-ARBA"/>
</dbReference>
<dbReference type="Gene3D" id="2.40.50.140">
    <property type="entry name" value="Nucleic acid-binding proteins"/>
    <property type="match status" value="1"/>
</dbReference>
<keyword evidence="4" id="KW-0472">Membrane</keyword>
<accession>A0A974XJ86</accession>
<evidence type="ECO:0000313" key="6">
    <source>
        <dbReference type="EMBL" id="QSX29391.1"/>
    </source>
</evidence>
<dbReference type="InterPro" id="IPR002059">
    <property type="entry name" value="CSP_DNA-bd"/>
</dbReference>
<keyword evidence="7" id="KW-1185">Reference proteome</keyword>
<dbReference type="InterPro" id="IPR011129">
    <property type="entry name" value="CSD"/>
</dbReference>
<protein>
    <submittedName>
        <fullName evidence="6">Cold shock and DUF1294 domain-containing protein</fullName>
    </submittedName>
</protein>
<dbReference type="PROSITE" id="PS51857">
    <property type="entry name" value="CSD_2"/>
    <property type="match status" value="1"/>
</dbReference>
<feature type="transmembrane region" description="Helical" evidence="4">
    <location>
        <begin position="137"/>
        <end position="154"/>
    </location>
</feature>
<dbReference type="PROSITE" id="PS00352">
    <property type="entry name" value="CSD_1"/>
    <property type="match status" value="1"/>
</dbReference>
<comment type="subcellular location">
    <subcellularLocation>
        <location evidence="2">Cytoplasm</location>
    </subcellularLocation>
</comment>
<sequence length="229" mass="25136">MPANLQENRTHNQGRLSQWQDDKGFGFISPLPSGPRIFLHISVLAESGQRPKQGDLLEFVAVKDSGGRLKAKRARLLPESAAMASAPGPKKIKSKPQKVALSPGKAQPKSRLGRALWLVSIFALVLATLAWHKLIPIWLPGVYLLLSLLAYAVYAKDKSAALAGDWRISEGHLLLWALLGGWPGALIARHHLSHKSRKLSFRLAFALCSTLNLLLLGQAIRGQWLTPFI</sequence>
<dbReference type="SUPFAM" id="SSF50249">
    <property type="entry name" value="Nucleic acid-binding proteins"/>
    <property type="match status" value="1"/>
</dbReference>
<dbReference type="PANTHER" id="PTHR12962:SF1">
    <property type="entry name" value="COLD SHOCK DOMAIN-CONTAINING PROTEIN CG9705"/>
    <property type="match status" value="1"/>
</dbReference>
<feature type="region of interest" description="Disordered" evidence="3">
    <location>
        <begin position="83"/>
        <end position="106"/>
    </location>
</feature>
<feature type="domain" description="CSD" evidence="5">
    <location>
        <begin position="11"/>
        <end position="76"/>
    </location>
</feature>
<dbReference type="CDD" id="cd04458">
    <property type="entry name" value="CSP_CDS"/>
    <property type="match status" value="1"/>
</dbReference>
<dbReference type="EMBL" id="CP071504">
    <property type="protein sequence ID" value="QSX29391.1"/>
    <property type="molecule type" value="Genomic_DNA"/>
</dbReference>
<dbReference type="RefSeq" id="WP_207324562.1">
    <property type="nucleotide sequence ID" value="NZ_CP071504.1"/>
</dbReference>
<dbReference type="GO" id="GO:0043488">
    <property type="term" value="P:regulation of mRNA stability"/>
    <property type="evidence" value="ECO:0007669"/>
    <property type="project" value="TreeGrafter"/>
</dbReference>
<proteinExistence type="predicted"/>
<dbReference type="InterPro" id="IPR052069">
    <property type="entry name" value="Ca-reg_mRNA-binding_domain"/>
</dbReference>
<keyword evidence="4" id="KW-0812">Transmembrane</keyword>